<accession>A0AA36BCK1</accession>
<protein>
    <submittedName>
        <fullName evidence="2">Uncharacterized protein</fullName>
    </submittedName>
</protein>
<sequence>MRCSLINEAITGDYYINEFFHRREDSFFYNNNSRYLFYHGVLTVKHFTVIHLLVVGVVVDNDYVVDRK</sequence>
<keyword evidence="3" id="KW-1185">Reference proteome</keyword>
<evidence type="ECO:0000313" key="2">
    <source>
        <dbReference type="EMBL" id="CAI9731898.1"/>
    </source>
</evidence>
<dbReference type="EMBL" id="OX597826">
    <property type="protein sequence ID" value="CAI9731898.1"/>
    <property type="molecule type" value="Genomic_DNA"/>
</dbReference>
<keyword evidence="1" id="KW-0472">Membrane</keyword>
<organism evidence="2 3">
    <name type="scientific">Octopus vulgaris</name>
    <name type="common">Common octopus</name>
    <dbReference type="NCBI Taxonomy" id="6645"/>
    <lineage>
        <taxon>Eukaryota</taxon>
        <taxon>Metazoa</taxon>
        <taxon>Spiralia</taxon>
        <taxon>Lophotrochozoa</taxon>
        <taxon>Mollusca</taxon>
        <taxon>Cephalopoda</taxon>
        <taxon>Coleoidea</taxon>
        <taxon>Octopodiformes</taxon>
        <taxon>Octopoda</taxon>
        <taxon>Incirrata</taxon>
        <taxon>Octopodidae</taxon>
        <taxon>Octopus</taxon>
    </lineage>
</organism>
<dbReference type="Proteomes" id="UP001162480">
    <property type="component" value="Chromosome 13"/>
</dbReference>
<gene>
    <name evidence="2" type="ORF">OCTVUL_1B007579</name>
</gene>
<keyword evidence="1" id="KW-1133">Transmembrane helix</keyword>
<dbReference type="AlphaFoldDB" id="A0AA36BCK1"/>
<evidence type="ECO:0000256" key="1">
    <source>
        <dbReference type="SAM" id="Phobius"/>
    </source>
</evidence>
<proteinExistence type="predicted"/>
<name>A0AA36BCK1_OCTVU</name>
<evidence type="ECO:0000313" key="3">
    <source>
        <dbReference type="Proteomes" id="UP001162480"/>
    </source>
</evidence>
<feature type="transmembrane region" description="Helical" evidence="1">
    <location>
        <begin position="36"/>
        <end position="59"/>
    </location>
</feature>
<keyword evidence="1" id="KW-0812">Transmembrane</keyword>
<reference evidence="2" key="1">
    <citation type="submission" date="2023-08" db="EMBL/GenBank/DDBJ databases">
        <authorList>
            <person name="Alioto T."/>
            <person name="Alioto T."/>
            <person name="Gomez Garrido J."/>
        </authorList>
    </citation>
    <scope>NUCLEOTIDE SEQUENCE</scope>
</reference>